<dbReference type="Proteomes" id="UP001275084">
    <property type="component" value="Unassembled WGS sequence"/>
</dbReference>
<dbReference type="SMART" id="SM00829">
    <property type="entry name" value="PKS_ER"/>
    <property type="match status" value="1"/>
</dbReference>
<comment type="caution">
    <text evidence="4">The sequence shown here is derived from an EMBL/GenBank/DDBJ whole genome shotgun (WGS) entry which is preliminary data.</text>
</comment>
<gene>
    <name evidence="4" type="ORF">B0T25DRAFT_634411</name>
</gene>
<keyword evidence="5" id="KW-1185">Reference proteome</keyword>
<name>A0AAJ0HCQ7_9PEZI</name>
<dbReference type="PANTHER" id="PTHR45348:SF2">
    <property type="entry name" value="ZINC-TYPE ALCOHOL DEHYDROGENASE-LIKE PROTEIN C2E1P3.01"/>
    <property type="match status" value="1"/>
</dbReference>
<evidence type="ECO:0000256" key="2">
    <source>
        <dbReference type="ARBA" id="ARBA00023002"/>
    </source>
</evidence>
<dbReference type="AlphaFoldDB" id="A0AAJ0HCQ7"/>
<accession>A0AAJ0HCQ7</accession>
<keyword evidence="2" id="KW-0560">Oxidoreductase</keyword>
<dbReference type="InterPro" id="IPR013154">
    <property type="entry name" value="ADH-like_N"/>
</dbReference>
<dbReference type="GO" id="GO:0016651">
    <property type="term" value="F:oxidoreductase activity, acting on NAD(P)H"/>
    <property type="evidence" value="ECO:0007669"/>
    <property type="project" value="InterPro"/>
</dbReference>
<comment type="similarity">
    <text evidence="1">Belongs to the zinc-containing alcohol dehydrogenase family.</text>
</comment>
<evidence type="ECO:0000313" key="5">
    <source>
        <dbReference type="Proteomes" id="UP001275084"/>
    </source>
</evidence>
<dbReference type="CDD" id="cd08249">
    <property type="entry name" value="enoyl_reductase_like"/>
    <property type="match status" value="1"/>
</dbReference>
<dbReference type="InterPro" id="IPR036291">
    <property type="entry name" value="NAD(P)-bd_dom_sf"/>
</dbReference>
<dbReference type="InterPro" id="IPR011032">
    <property type="entry name" value="GroES-like_sf"/>
</dbReference>
<evidence type="ECO:0000256" key="1">
    <source>
        <dbReference type="ARBA" id="ARBA00008072"/>
    </source>
</evidence>
<feature type="domain" description="Enoyl reductase (ER)" evidence="3">
    <location>
        <begin position="16"/>
        <end position="347"/>
    </location>
</feature>
<dbReference type="Gene3D" id="3.40.50.720">
    <property type="entry name" value="NAD(P)-binding Rossmann-like Domain"/>
    <property type="match status" value="1"/>
</dbReference>
<evidence type="ECO:0000259" key="3">
    <source>
        <dbReference type="SMART" id="SM00829"/>
    </source>
</evidence>
<dbReference type="SUPFAM" id="SSF50129">
    <property type="entry name" value="GroES-like"/>
    <property type="match status" value="1"/>
</dbReference>
<proteinExistence type="inferred from homology"/>
<dbReference type="InterPro" id="IPR020843">
    <property type="entry name" value="ER"/>
</dbReference>
<protein>
    <submittedName>
        <fullName evidence="4">Chaperonin 10-like protein</fullName>
    </submittedName>
</protein>
<dbReference type="Gene3D" id="3.90.180.10">
    <property type="entry name" value="Medium-chain alcohol dehydrogenases, catalytic domain"/>
    <property type="match status" value="1"/>
</dbReference>
<dbReference type="PANTHER" id="PTHR45348">
    <property type="entry name" value="HYPOTHETICAL OXIDOREDUCTASE (EUROFUNG)"/>
    <property type="match status" value="1"/>
</dbReference>
<reference evidence="4" key="1">
    <citation type="journal article" date="2023" name="Mol. Phylogenet. Evol.">
        <title>Genome-scale phylogeny and comparative genomics of the fungal order Sordariales.</title>
        <authorList>
            <person name="Hensen N."/>
            <person name="Bonometti L."/>
            <person name="Westerberg I."/>
            <person name="Brannstrom I.O."/>
            <person name="Guillou S."/>
            <person name="Cros-Aarteil S."/>
            <person name="Calhoun S."/>
            <person name="Haridas S."/>
            <person name="Kuo A."/>
            <person name="Mondo S."/>
            <person name="Pangilinan J."/>
            <person name="Riley R."/>
            <person name="LaButti K."/>
            <person name="Andreopoulos B."/>
            <person name="Lipzen A."/>
            <person name="Chen C."/>
            <person name="Yan M."/>
            <person name="Daum C."/>
            <person name="Ng V."/>
            <person name="Clum A."/>
            <person name="Steindorff A."/>
            <person name="Ohm R.A."/>
            <person name="Martin F."/>
            <person name="Silar P."/>
            <person name="Natvig D.O."/>
            <person name="Lalanne C."/>
            <person name="Gautier V."/>
            <person name="Ament-Velasquez S.L."/>
            <person name="Kruys A."/>
            <person name="Hutchinson M.I."/>
            <person name="Powell A.J."/>
            <person name="Barry K."/>
            <person name="Miller A.N."/>
            <person name="Grigoriev I.V."/>
            <person name="Debuchy R."/>
            <person name="Gladieux P."/>
            <person name="Hiltunen Thoren M."/>
            <person name="Johannesson H."/>
        </authorList>
    </citation>
    <scope>NUCLEOTIDE SEQUENCE</scope>
    <source>
        <strain evidence="4">CBS 955.72</strain>
    </source>
</reference>
<dbReference type="EMBL" id="JAUIQD010000006">
    <property type="protein sequence ID" value="KAK3347183.1"/>
    <property type="molecule type" value="Genomic_DNA"/>
</dbReference>
<reference evidence="4" key="2">
    <citation type="submission" date="2023-06" db="EMBL/GenBank/DDBJ databases">
        <authorList>
            <consortium name="Lawrence Berkeley National Laboratory"/>
            <person name="Haridas S."/>
            <person name="Hensen N."/>
            <person name="Bonometti L."/>
            <person name="Westerberg I."/>
            <person name="Brannstrom I.O."/>
            <person name="Guillou S."/>
            <person name="Cros-Aarteil S."/>
            <person name="Calhoun S."/>
            <person name="Kuo A."/>
            <person name="Mondo S."/>
            <person name="Pangilinan J."/>
            <person name="Riley R."/>
            <person name="Labutti K."/>
            <person name="Andreopoulos B."/>
            <person name="Lipzen A."/>
            <person name="Chen C."/>
            <person name="Yanf M."/>
            <person name="Daum C."/>
            <person name="Ng V."/>
            <person name="Clum A."/>
            <person name="Steindorff A."/>
            <person name="Ohm R."/>
            <person name="Martin F."/>
            <person name="Silar P."/>
            <person name="Natvig D."/>
            <person name="Lalanne C."/>
            <person name="Gautier V."/>
            <person name="Ament-Velasquez S.L."/>
            <person name="Kruys A."/>
            <person name="Hutchinson M.I."/>
            <person name="Powell A.J."/>
            <person name="Barry K."/>
            <person name="Miller A.N."/>
            <person name="Grigoriev I.V."/>
            <person name="Debuchy R."/>
            <person name="Gladieux P."/>
            <person name="Thoren M.H."/>
            <person name="Johannesson H."/>
        </authorList>
    </citation>
    <scope>NUCLEOTIDE SEQUENCE</scope>
    <source>
        <strain evidence="4">CBS 955.72</strain>
    </source>
</reference>
<evidence type="ECO:0000313" key="4">
    <source>
        <dbReference type="EMBL" id="KAK3347183.1"/>
    </source>
</evidence>
<organism evidence="4 5">
    <name type="scientific">Lasiosphaeria hispida</name>
    <dbReference type="NCBI Taxonomy" id="260671"/>
    <lineage>
        <taxon>Eukaryota</taxon>
        <taxon>Fungi</taxon>
        <taxon>Dikarya</taxon>
        <taxon>Ascomycota</taxon>
        <taxon>Pezizomycotina</taxon>
        <taxon>Sordariomycetes</taxon>
        <taxon>Sordariomycetidae</taxon>
        <taxon>Sordariales</taxon>
        <taxon>Lasiosphaeriaceae</taxon>
        <taxon>Lasiosphaeria</taxon>
    </lineage>
</organism>
<dbReference type="SUPFAM" id="SSF51735">
    <property type="entry name" value="NAD(P)-binding Rossmann-fold domains"/>
    <property type="match status" value="1"/>
</dbReference>
<dbReference type="InterPro" id="IPR047122">
    <property type="entry name" value="Trans-enoyl_RdTase-like"/>
</dbReference>
<dbReference type="Pfam" id="PF08240">
    <property type="entry name" value="ADH_N"/>
    <property type="match status" value="1"/>
</dbReference>
<sequence>MAYETPNFAALLPAIATDLVVEERPIPVPGPGEILVRNHVIALNPIDWKRQAWGFLVPSYPAVLGTDHTGTIAVVGPGVTTLSKGDRVLGFPDGFLTGSHSHSAFQTYTVVSASLSTRLPASLSFQAAATLPTAAAYATLALFGVLNLPRPTTTGPTPKTGKGILIWGASSSVGAGSVQVAAKLAGLTVFATASAAHHARLRELGAAAVVDYHSPTAVAEIAAAAAREGVEIVYGVDAISEAATLRPTVEVLARFKGEGIRLVHSLPWPAELARPEGWEAVQVQGEQAFGERKELAEWLFAEKLTGWLEAGVIVPGAHRVVEGGLGGIQSGLNELKAGKVSSEKLVVEV</sequence>